<dbReference type="EMBL" id="CAJVPW010039297">
    <property type="protein sequence ID" value="CAG8743835.1"/>
    <property type="molecule type" value="Genomic_DNA"/>
</dbReference>
<reference evidence="1" key="1">
    <citation type="submission" date="2021-06" db="EMBL/GenBank/DDBJ databases">
        <authorList>
            <person name="Kallberg Y."/>
            <person name="Tangrot J."/>
            <person name="Rosling A."/>
        </authorList>
    </citation>
    <scope>NUCLEOTIDE SEQUENCE</scope>
    <source>
        <strain evidence="1">28 12/20/2015</strain>
    </source>
</reference>
<dbReference type="Proteomes" id="UP000789366">
    <property type="component" value="Unassembled WGS sequence"/>
</dbReference>
<proteinExistence type="predicted"/>
<evidence type="ECO:0000313" key="1">
    <source>
        <dbReference type="EMBL" id="CAG8743835.1"/>
    </source>
</evidence>
<protein>
    <submittedName>
        <fullName evidence="1">15683_t:CDS:1</fullName>
    </submittedName>
</protein>
<sequence>CFFIPLSTYAADYNVTVGPGTTFVPQNLTVMPGDRVIWNWAGGQHDVVQTDGPASSCTKSADANAFQSLVSPPTNNYMITINKTSGAYFYMCSVLTHCSAGGMWGVITIGGSGTPSASPNGSPTGGSGSASGSPSSSPTRSSSTKNVTSNFM</sequence>
<feature type="non-terminal residue" evidence="1">
    <location>
        <position position="1"/>
    </location>
</feature>
<gene>
    <name evidence="1" type="ORF">SPELUC_LOCUS13998</name>
</gene>
<comment type="caution">
    <text evidence="1">The sequence shown here is derived from an EMBL/GenBank/DDBJ whole genome shotgun (WGS) entry which is preliminary data.</text>
</comment>
<accession>A0ACA9QGQ0</accession>
<organism evidence="1 2">
    <name type="scientific">Cetraspora pellucida</name>
    <dbReference type="NCBI Taxonomy" id="1433469"/>
    <lineage>
        <taxon>Eukaryota</taxon>
        <taxon>Fungi</taxon>
        <taxon>Fungi incertae sedis</taxon>
        <taxon>Mucoromycota</taxon>
        <taxon>Glomeromycotina</taxon>
        <taxon>Glomeromycetes</taxon>
        <taxon>Diversisporales</taxon>
        <taxon>Gigasporaceae</taxon>
        <taxon>Cetraspora</taxon>
    </lineage>
</organism>
<name>A0ACA9QGQ0_9GLOM</name>
<keyword evidence="2" id="KW-1185">Reference proteome</keyword>
<evidence type="ECO:0000313" key="2">
    <source>
        <dbReference type="Proteomes" id="UP000789366"/>
    </source>
</evidence>
<feature type="non-terminal residue" evidence="1">
    <location>
        <position position="152"/>
    </location>
</feature>